<feature type="transmembrane region" description="Helical" evidence="4">
    <location>
        <begin position="208"/>
        <end position="229"/>
    </location>
</feature>
<sequence length="311" mass="33408">MRGYDQGDNFTVDTLCGRDPALTHLLANGSFVISRLAPQDYHRIHFPVETEIRSEQDIPGTYYTVSPLAVCKNIDVYHTHTIFMYVPLLGPTTPSPRSKNIDVYHTHIFHTSLACPTPHSKNIDVYRTHFSSTKNIDVYHTHTIFIKNIDVYTENRRRVLRCWSPIIGEYVIVMVGATMVGSCIRTAVHHLIDPASELNTRYHKGDEIGYFAFGGSTTLLLFPPGVITLDADLVQNSAKPMESLVRMGMHIGAAGPRAPGAAAPAATATAAPATPATAAAPAAPAPAPAEPLPATAAAVAGLPSPPPVATA</sequence>
<feature type="compositionally biased region" description="Low complexity" evidence="3">
    <location>
        <begin position="265"/>
        <end position="282"/>
    </location>
</feature>
<dbReference type="Proteomes" id="UP001141327">
    <property type="component" value="Unassembled WGS sequence"/>
</dbReference>
<evidence type="ECO:0000313" key="5">
    <source>
        <dbReference type="EMBL" id="KAJ4454964.1"/>
    </source>
</evidence>
<dbReference type="Pfam" id="PF02666">
    <property type="entry name" value="PS_Dcarbxylase"/>
    <property type="match status" value="2"/>
</dbReference>
<name>A0ABQ8U6L2_9EUKA</name>
<dbReference type="PANTHER" id="PTHR10067">
    <property type="entry name" value="PHOSPHATIDYLSERINE DECARBOXYLASE"/>
    <property type="match status" value="1"/>
</dbReference>
<evidence type="ECO:0000256" key="1">
    <source>
        <dbReference type="ARBA" id="ARBA00022793"/>
    </source>
</evidence>
<organism evidence="5 6">
    <name type="scientific">Paratrimastix pyriformis</name>
    <dbReference type="NCBI Taxonomy" id="342808"/>
    <lineage>
        <taxon>Eukaryota</taxon>
        <taxon>Metamonada</taxon>
        <taxon>Preaxostyla</taxon>
        <taxon>Paratrimastigidae</taxon>
        <taxon>Paratrimastix</taxon>
    </lineage>
</organism>
<keyword evidence="4" id="KW-0812">Transmembrane</keyword>
<evidence type="ECO:0000256" key="2">
    <source>
        <dbReference type="ARBA" id="ARBA00023239"/>
    </source>
</evidence>
<keyword evidence="4" id="KW-0472">Membrane</keyword>
<protein>
    <submittedName>
        <fullName evidence="5">Phosphatidylserine decarboxylase</fullName>
    </submittedName>
</protein>
<accession>A0ABQ8U6L2</accession>
<dbReference type="PANTHER" id="PTHR10067:SF17">
    <property type="entry name" value="PHOSPHATIDYLSERINE DECARBOXYLASE PROENZYME 2"/>
    <property type="match status" value="1"/>
</dbReference>
<gene>
    <name evidence="5" type="ORF">PAPYR_10208</name>
</gene>
<evidence type="ECO:0000256" key="4">
    <source>
        <dbReference type="SAM" id="Phobius"/>
    </source>
</evidence>
<keyword evidence="6" id="KW-1185">Reference proteome</keyword>
<proteinExistence type="predicted"/>
<evidence type="ECO:0000313" key="6">
    <source>
        <dbReference type="Proteomes" id="UP001141327"/>
    </source>
</evidence>
<keyword evidence="2" id="KW-0456">Lyase</keyword>
<feature type="region of interest" description="Disordered" evidence="3">
    <location>
        <begin position="265"/>
        <end position="290"/>
    </location>
</feature>
<keyword evidence="1" id="KW-0210">Decarboxylase</keyword>
<reference evidence="5" key="1">
    <citation type="journal article" date="2022" name="bioRxiv">
        <title>Genomics of Preaxostyla Flagellates Illuminates Evolutionary Transitions and the Path Towards Mitochondrial Loss.</title>
        <authorList>
            <person name="Novak L.V.F."/>
            <person name="Treitli S.C."/>
            <person name="Pyrih J."/>
            <person name="Halakuc P."/>
            <person name="Pipaliya S.V."/>
            <person name="Vacek V."/>
            <person name="Brzon O."/>
            <person name="Soukal P."/>
            <person name="Eme L."/>
            <person name="Dacks J.B."/>
            <person name="Karnkowska A."/>
            <person name="Elias M."/>
            <person name="Hampl V."/>
        </authorList>
    </citation>
    <scope>NUCLEOTIDE SEQUENCE</scope>
    <source>
        <strain evidence="5">RCP-MX</strain>
    </source>
</reference>
<feature type="transmembrane region" description="Helical" evidence="4">
    <location>
        <begin position="166"/>
        <end position="188"/>
    </location>
</feature>
<keyword evidence="4" id="KW-1133">Transmembrane helix</keyword>
<comment type="caution">
    <text evidence="5">The sequence shown here is derived from an EMBL/GenBank/DDBJ whole genome shotgun (WGS) entry which is preliminary data.</text>
</comment>
<dbReference type="EMBL" id="JAPMOS010000126">
    <property type="protein sequence ID" value="KAJ4454964.1"/>
    <property type="molecule type" value="Genomic_DNA"/>
</dbReference>
<evidence type="ECO:0000256" key="3">
    <source>
        <dbReference type="SAM" id="MobiDB-lite"/>
    </source>
</evidence>
<dbReference type="InterPro" id="IPR003817">
    <property type="entry name" value="PS_Dcarbxylase"/>
</dbReference>